<name>A0A518BHJ8_9BACT</name>
<dbReference type="InterPro" id="IPR004360">
    <property type="entry name" value="Glyas_Fos-R_dOase_dom"/>
</dbReference>
<organism evidence="2 3">
    <name type="scientific">Engelhardtia mirabilis</name>
    <dbReference type="NCBI Taxonomy" id="2528011"/>
    <lineage>
        <taxon>Bacteria</taxon>
        <taxon>Pseudomonadati</taxon>
        <taxon>Planctomycetota</taxon>
        <taxon>Planctomycetia</taxon>
        <taxon>Planctomycetia incertae sedis</taxon>
        <taxon>Engelhardtia</taxon>
    </lineage>
</organism>
<dbReference type="InterPro" id="IPR029068">
    <property type="entry name" value="Glyas_Bleomycin-R_OHBP_Dase"/>
</dbReference>
<proteinExistence type="predicted"/>
<sequence>MSHSDDHGRIIHHDLKTTDVGRSIAFFEALLGWKAVEVTPGGPESTHFQMRVGDRIACALMGLDADLGVPSHFVPYIACDDVDAVCARFASAGGEVRIGPMDLGEHGRWAVCSDLGEGLVSLWKGTDPPAPRDETAMPFGLFCWDELLSTDAARDAEFYAGVFDYDVKTMPTPDGDYLVLERGGLMHAGVMQKPAEAPGPSTWLSYARVEDVDAMTEKARSLSAQVWVDPRDIPNIGRFAVMADPTGALFALFREASTAS</sequence>
<gene>
    <name evidence="2" type="ORF">Pla133_15310</name>
</gene>
<dbReference type="PANTHER" id="PTHR33993:SF14">
    <property type="entry name" value="GB|AAF24581.1"/>
    <property type="match status" value="1"/>
</dbReference>
<evidence type="ECO:0000259" key="1">
    <source>
        <dbReference type="PROSITE" id="PS51819"/>
    </source>
</evidence>
<dbReference type="RefSeq" id="WP_145064295.1">
    <property type="nucleotide sequence ID" value="NZ_CP036287.1"/>
</dbReference>
<feature type="domain" description="VOC" evidence="1">
    <location>
        <begin position="141"/>
        <end position="255"/>
    </location>
</feature>
<reference evidence="2 3" key="1">
    <citation type="submission" date="2019-02" db="EMBL/GenBank/DDBJ databases">
        <title>Deep-cultivation of Planctomycetes and their phenomic and genomic characterization uncovers novel biology.</title>
        <authorList>
            <person name="Wiegand S."/>
            <person name="Jogler M."/>
            <person name="Boedeker C."/>
            <person name="Pinto D."/>
            <person name="Vollmers J."/>
            <person name="Rivas-Marin E."/>
            <person name="Kohn T."/>
            <person name="Peeters S.H."/>
            <person name="Heuer A."/>
            <person name="Rast P."/>
            <person name="Oberbeckmann S."/>
            <person name="Bunk B."/>
            <person name="Jeske O."/>
            <person name="Meyerdierks A."/>
            <person name="Storesund J.E."/>
            <person name="Kallscheuer N."/>
            <person name="Luecker S."/>
            <person name="Lage O.M."/>
            <person name="Pohl T."/>
            <person name="Merkel B.J."/>
            <person name="Hornburger P."/>
            <person name="Mueller R.-W."/>
            <person name="Bruemmer F."/>
            <person name="Labrenz M."/>
            <person name="Spormann A.M."/>
            <person name="Op den Camp H."/>
            <person name="Overmann J."/>
            <person name="Amann R."/>
            <person name="Jetten M.S.M."/>
            <person name="Mascher T."/>
            <person name="Medema M.H."/>
            <person name="Devos D.P."/>
            <person name="Kaster A.-K."/>
            <person name="Ovreas L."/>
            <person name="Rohde M."/>
            <person name="Galperin M.Y."/>
            <person name="Jogler C."/>
        </authorList>
    </citation>
    <scope>NUCLEOTIDE SEQUENCE [LARGE SCALE GENOMIC DNA]</scope>
    <source>
        <strain evidence="2 3">Pla133</strain>
    </source>
</reference>
<dbReference type="PROSITE" id="PS51819">
    <property type="entry name" value="VOC"/>
    <property type="match status" value="2"/>
</dbReference>
<dbReference type="Pfam" id="PF00903">
    <property type="entry name" value="Glyoxalase"/>
    <property type="match status" value="1"/>
</dbReference>
<dbReference type="Gene3D" id="3.10.180.10">
    <property type="entry name" value="2,3-Dihydroxybiphenyl 1,2-Dioxygenase, domain 1"/>
    <property type="match status" value="2"/>
</dbReference>
<evidence type="ECO:0000313" key="3">
    <source>
        <dbReference type="Proteomes" id="UP000316921"/>
    </source>
</evidence>
<accession>A0A518BHJ8</accession>
<dbReference type="InterPro" id="IPR037523">
    <property type="entry name" value="VOC_core"/>
</dbReference>
<dbReference type="SUPFAM" id="SSF54593">
    <property type="entry name" value="Glyoxalase/Bleomycin resistance protein/Dihydroxybiphenyl dioxygenase"/>
    <property type="match status" value="2"/>
</dbReference>
<evidence type="ECO:0000313" key="2">
    <source>
        <dbReference type="EMBL" id="QDU66457.1"/>
    </source>
</evidence>
<keyword evidence="3" id="KW-1185">Reference proteome</keyword>
<dbReference type="EMBL" id="CP036287">
    <property type="protein sequence ID" value="QDU66457.1"/>
    <property type="molecule type" value="Genomic_DNA"/>
</dbReference>
<protein>
    <submittedName>
        <fullName evidence="2">27 kDa antigen Cfp30B</fullName>
    </submittedName>
</protein>
<dbReference type="Proteomes" id="UP000316921">
    <property type="component" value="Chromosome"/>
</dbReference>
<dbReference type="AlphaFoldDB" id="A0A518BHJ8"/>
<dbReference type="InterPro" id="IPR052164">
    <property type="entry name" value="Anthracycline_SecMetBiosynth"/>
</dbReference>
<dbReference type="Pfam" id="PF18029">
    <property type="entry name" value="Glyoxalase_6"/>
    <property type="match status" value="1"/>
</dbReference>
<dbReference type="InterPro" id="IPR041581">
    <property type="entry name" value="Glyoxalase_6"/>
</dbReference>
<feature type="domain" description="VOC" evidence="1">
    <location>
        <begin position="9"/>
        <end position="125"/>
    </location>
</feature>
<dbReference type="KEGG" id="pbap:Pla133_15310"/>
<dbReference type="PANTHER" id="PTHR33993">
    <property type="entry name" value="GLYOXALASE-RELATED"/>
    <property type="match status" value="1"/>
</dbReference>
<dbReference type="CDD" id="cd07247">
    <property type="entry name" value="SgaA_N_like"/>
    <property type="match status" value="2"/>
</dbReference>